<dbReference type="Gene3D" id="1.10.287.1060">
    <property type="entry name" value="ESAT-6-like"/>
    <property type="match status" value="1"/>
</dbReference>
<dbReference type="VEuPathDB" id="AmoebaDB:EHI5A_115460"/>
<dbReference type="VEuPathDB" id="AmoebaDB:EHI_169820"/>
<accession>A0A5K1VAS3</accession>
<feature type="compositionally biased region" description="Acidic residues" evidence="4">
    <location>
        <begin position="194"/>
        <end position="204"/>
    </location>
</feature>
<dbReference type="PANTHER" id="PTHR22761:SF10">
    <property type="entry name" value="GH13992P"/>
    <property type="match status" value="1"/>
</dbReference>
<evidence type="ECO:0000256" key="3">
    <source>
        <dbReference type="ARBA" id="ARBA00022753"/>
    </source>
</evidence>
<dbReference type="GO" id="GO:0006900">
    <property type="term" value="P:vesicle budding from membrane"/>
    <property type="evidence" value="ECO:0007669"/>
    <property type="project" value="TreeGrafter"/>
</dbReference>
<evidence type="ECO:0000313" key="5">
    <source>
        <dbReference type="EMBL" id="GAT94981.1"/>
    </source>
</evidence>
<dbReference type="Pfam" id="PF03357">
    <property type="entry name" value="Snf7"/>
    <property type="match status" value="1"/>
</dbReference>
<dbReference type="PANTHER" id="PTHR22761">
    <property type="entry name" value="CHARGED MULTIVESICULAR BODY PROTEIN"/>
    <property type="match status" value="1"/>
</dbReference>
<dbReference type="GO" id="GO:0000815">
    <property type="term" value="C:ESCRT III complex"/>
    <property type="evidence" value="ECO:0007669"/>
    <property type="project" value="TreeGrafter"/>
</dbReference>
<comment type="similarity">
    <text evidence="2">Belongs to the SNF7 family.</text>
</comment>
<name>A0A5K1VAS3_ENTHI</name>
<proteinExistence type="inferred from homology"/>
<comment type="caution">
    <text evidence="5">The sequence shown here is derived from an EMBL/GenBank/DDBJ whole genome shotgun (WGS) entry which is preliminary data.</text>
</comment>
<gene>
    <name evidence="5" type="ORF">CL6EHI_169820</name>
</gene>
<evidence type="ECO:0000313" key="6">
    <source>
        <dbReference type="Proteomes" id="UP000078387"/>
    </source>
</evidence>
<keyword evidence="3" id="KW-0967">Endosome</keyword>
<dbReference type="VEuPathDB" id="AmoebaDB:KM1_138200"/>
<dbReference type="InterPro" id="IPR005024">
    <property type="entry name" value="Snf7_fam"/>
</dbReference>
<organism evidence="5 6">
    <name type="scientific">Entamoeba histolytica</name>
    <dbReference type="NCBI Taxonomy" id="5759"/>
    <lineage>
        <taxon>Eukaryota</taxon>
        <taxon>Amoebozoa</taxon>
        <taxon>Evosea</taxon>
        <taxon>Archamoebae</taxon>
        <taxon>Mastigamoebida</taxon>
        <taxon>Entamoebidae</taxon>
        <taxon>Entamoeba</taxon>
    </lineage>
</organism>
<reference evidence="5 6" key="1">
    <citation type="submission" date="2016-05" db="EMBL/GenBank/DDBJ databases">
        <title>First whole genome sequencing of Entamoeba histolytica HM1:IMSS-clone-6.</title>
        <authorList>
            <person name="Mukherjee Avik.K."/>
            <person name="Izumyama S."/>
            <person name="Nakada-Tsukui K."/>
            <person name="Nozaki T."/>
        </authorList>
    </citation>
    <scope>NUCLEOTIDE SEQUENCE [LARGE SCALE GENOMIC DNA]</scope>
    <source>
        <strain evidence="5 6">HM1:IMSS clone 6</strain>
    </source>
</reference>
<evidence type="ECO:0000256" key="4">
    <source>
        <dbReference type="SAM" id="MobiDB-lite"/>
    </source>
</evidence>
<protein>
    <submittedName>
        <fullName evidence="5">Snf7 family protein</fullName>
    </submittedName>
</protein>
<dbReference type="GO" id="GO:0005771">
    <property type="term" value="C:multivesicular body"/>
    <property type="evidence" value="ECO:0007669"/>
    <property type="project" value="TreeGrafter"/>
</dbReference>
<dbReference type="EMBL" id="BDEQ01000001">
    <property type="protein sequence ID" value="GAT94981.1"/>
    <property type="molecule type" value="Genomic_DNA"/>
</dbReference>
<dbReference type="GO" id="GO:0032511">
    <property type="term" value="P:late endosome to vacuole transport via multivesicular body sorting pathway"/>
    <property type="evidence" value="ECO:0007669"/>
    <property type="project" value="TreeGrafter"/>
</dbReference>
<dbReference type="GO" id="GO:0009898">
    <property type="term" value="C:cytoplasmic side of plasma membrane"/>
    <property type="evidence" value="ECO:0007669"/>
    <property type="project" value="TreeGrafter"/>
</dbReference>
<dbReference type="VEuPathDB" id="AmoebaDB:EHI7A_109470"/>
<evidence type="ECO:0000256" key="1">
    <source>
        <dbReference type="ARBA" id="ARBA00004177"/>
    </source>
</evidence>
<dbReference type="AlphaFoldDB" id="A0A5K1VAS3"/>
<sequence length="204" mass="23803">MSWFRRNTTKQTIAKMNEQIKTMEKKEEYDRKRMEMELEKAKECMKKGDKTGAAQHLRKKKMHEKNMNETINLRMNLESQILEMESAKVKVDTARSFAAANKEMTKINKEMDAGKIEKTMDELRENNEKSHEIGDLLGEDLQDIDQGELEDDLAELEDQVLDEQEDELAELEHDLPAPKAKVTKQKVTKKTLTQEEEDELAELM</sequence>
<dbReference type="Proteomes" id="UP000078387">
    <property type="component" value="Unassembled WGS sequence"/>
</dbReference>
<feature type="region of interest" description="Disordered" evidence="4">
    <location>
        <begin position="164"/>
        <end position="204"/>
    </location>
</feature>
<dbReference type="OMA" id="MKQIHGG"/>
<comment type="subcellular location">
    <subcellularLocation>
        <location evidence="1">Endosome</location>
    </subcellularLocation>
</comment>
<dbReference type="SMR" id="A0A5K1VAS3"/>
<dbReference type="VEuPathDB" id="AmoebaDB:EHI8A_077530"/>
<evidence type="ECO:0000256" key="2">
    <source>
        <dbReference type="ARBA" id="ARBA00006190"/>
    </source>
</evidence>